<name>A0A0E9TCP5_ANGAN</name>
<protein>
    <submittedName>
        <fullName evidence="1">Uncharacterized protein</fullName>
    </submittedName>
</protein>
<organism evidence="1">
    <name type="scientific">Anguilla anguilla</name>
    <name type="common">European freshwater eel</name>
    <name type="synonym">Muraena anguilla</name>
    <dbReference type="NCBI Taxonomy" id="7936"/>
    <lineage>
        <taxon>Eukaryota</taxon>
        <taxon>Metazoa</taxon>
        <taxon>Chordata</taxon>
        <taxon>Craniata</taxon>
        <taxon>Vertebrata</taxon>
        <taxon>Euteleostomi</taxon>
        <taxon>Actinopterygii</taxon>
        <taxon>Neopterygii</taxon>
        <taxon>Teleostei</taxon>
        <taxon>Anguilliformes</taxon>
        <taxon>Anguillidae</taxon>
        <taxon>Anguilla</taxon>
    </lineage>
</organism>
<reference evidence="1" key="1">
    <citation type="submission" date="2014-11" db="EMBL/GenBank/DDBJ databases">
        <authorList>
            <person name="Amaro Gonzalez C."/>
        </authorList>
    </citation>
    <scope>NUCLEOTIDE SEQUENCE</scope>
</reference>
<accession>A0A0E9TCP5</accession>
<evidence type="ECO:0000313" key="1">
    <source>
        <dbReference type="EMBL" id="JAH51356.1"/>
    </source>
</evidence>
<sequence>MEVKVHRFQKYVFFIY</sequence>
<proteinExistence type="predicted"/>
<reference evidence="1" key="2">
    <citation type="journal article" date="2015" name="Fish Shellfish Immunol.">
        <title>Early steps in the European eel (Anguilla anguilla)-Vibrio vulnificus interaction in the gills: Role of the RtxA13 toxin.</title>
        <authorList>
            <person name="Callol A."/>
            <person name="Pajuelo D."/>
            <person name="Ebbesson L."/>
            <person name="Teles M."/>
            <person name="MacKenzie S."/>
            <person name="Amaro C."/>
        </authorList>
    </citation>
    <scope>NUCLEOTIDE SEQUENCE</scope>
</reference>
<dbReference type="AlphaFoldDB" id="A0A0E9TCP5"/>
<dbReference type="EMBL" id="GBXM01057221">
    <property type="protein sequence ID" value="JAH51356.1"/>
    <property type="molecule type" value="Transcribed_RNA"/>
</dbReference>